<dbReference type="Proteomes" id="UP000051586">
    <property type="component" value="Unassembled WGS sequence"/>
</dbReference>
<feature type="domain" description="YdhG-like" evidence="1">
    <location>
        <begin position="16"/>
        <end position="111"/>
    </location>
</feature>
<dbReference type="PATRIC" id="fig|1423745.4.peg.316"/>
<evidence type="ECO:0000313" key="2">
    <source>
        <dbReference type="EMBL" id="KRM89823.1"/>
    </source>
</evidence>
<evidence type="ECO:0000313" key="3">
    <source>
        <dbReference type="Proteomes" id="UP000051586"/>
    </source>
</evidence>
<reference evidence="2 3" key="1">
    <citation type="journal article" date="2015" name="Genome Announc.">
        <title>Expanding the biotechnology potential of lactobacilli through comparative genomics of 213 strains and associated genera.</title>
        <authorList>
            <person name="Sun Z."/>
            <person name="Harris H.M."/>
            <person name="McCann A."/>
            <person name="Guo C."/>
            <person name="Argimon S."/>
            <person name="Zhang W."/>
            <person name="Yang X."/>
            <person name="Jeffery I.B."/>
            <person name="Cooney J.C."/>
            <person name="Kagawa T.F."/>
            <person name="Liu W."/>
            <person name="Song Y."/>
            <person name="Salvetti E."/>
            <person name="Wrobel A."/>
            <person name="Rasinkangas P."/>
            <person name="Parkhill J."/>
            <person name="Rea M.C."/>
            <person name="O'Sullivan O."/>
            <person name="Ritari J."/>
            <person name="Douillard F.P."/>
            <person name="Paul Ross R."/>
            <person name="Yang R."/>
            <person name="Briner A.E."/>
            <person name="Felis G.E."/>
            <person name="de Vos W.M."/>
            <person name="Barrangou R."/>
            <person name="Klaenhammer T.R."/>
            <person name="Caufield P.W."/>
            <person name="Cui Y."/>
            <person name="Zhang H."/>
            <person name="O'Toole P.W."/>
        </authorList>
    </citation>
    <scope>NUCLEOTIDE SEQUENCE [LARGE SCALE GENOMIC DNA]</scope>
    <source>
        <strain evidence="2 3">DSM 22689</strain>
    </source>
</reference>
<name>A0A0R2CDH9_9LACO</name>
<dbReference type="AlphaFoldDB" id="A0A0R2CDH9"/>
<evidence type="ECO:0000259" key="1">
    <source>
        <dbReference type="Pfam" id="PF08818"/>
    </source>
</evidence>
<protein>
    <recommendedName>
        <fullName evidence="1">YdhG-like domain-containing protein</fullName>
    </recommendedName>
</protein>
<dbReference type="InterPro" id="IPR014922">
    <property type="entry name" value="YdhG-like"/>
</dbReference>
<dbReference type="Gene3D" id="3.90.1150.200">
    <property type="match status" value="1"/>
</dbReference>
<proteinExistence type="predicted"/>
<dbReference type="EMBL" id="AYZI01000012">
    <property type="protein sequence ID" value="KRM89823.1"/>
    <property type="molecule type" value="Genomic_DNA"/>
</dbReference>
<organism evidence="2 3">
    <name type="scientific">Fructilactobacillus florum DSM 22689 = JCM 16035</name>
    <dbReference type="NCBI Taxonomy" id="1423745"/>
    <lineage>
        <taxon>Bacteria</taxon>
        <taxon>Bacillati</taxon>
        <taxon>Bacillota</taxon>
        <taxon>Bacilli</taxon>
        <taxon>Lactobacillales</taxon>
        <taxon>Lactobacillaceae</taxon>
        <taxon>Fructilactobacillus</taxon>
    </lineage>
</organism>
<sequence length="128" mass="14763">MNNLTTYLANIQDPAHQACFKNVLTWIDNQFPQLTLEMRYNQPMFTAHKTYIIGLSAATAHYAIGVERSSEMKVIQAEIERLQLSCGKKIIRIPYELPLPTELLQTLITARLKTKANCHNFWMPSPYH</sequence>
<gene>
    <name evidence="2" type="ORF">FC87_GL000306</name>
</gene>
<dbReference type="STRING" id="1423745.GCA_001311215_01959"/>
<dbReference type="SUPFAM" id="SSF159888">
    <property type="entry name" value="YdhG-like"/>
    <property type="match status" value="1"/>
</dbReference>
<dbReference type="RefSeq" id="WP_054691102.1">
    <property type="nucleotide sequence ID" value="NZ_AYZI01000012.1"/>
</dbReference>
<dbReference type="Pfam" id="PF08818">
    <property type="entry name" value="DUF1801"/>
    <property type="match status" value="1"/>
</dbReference>
<accession>A0A0R2CDH9</accession>
<comment type="caution">
    <text evidence="2">The sequence shown here is derived from an EMBL/GenBank/DDBJ whole genome shotgun (WGS) entry which is preliminary data.</text>
</comment>